<dbReference type="RefSeq" id="WP_013075369.1">
    <property type="nucleotide sequence ID" value="NC_014098.1"/>
</dbReference>
<evidence type="ECO:0000313" key="9">
    <source>
        <dbReference type="EMBL" id="ADG06079.1"/>
    </source>
</evidence>
<protein>
    <submittedName>
        <fullName evidence="9">Spore germination protein</fullName>
    </submittedName>
</protein>
<evidence type="ECO:0000256" key="1">
    <source>
        <dbReference type="ARBA" id="ARBA00004141"/>
    </source>
</evidence>
<feature type="transmembrane region" description="Helical" evidence="8">
    <location>
        <begin position="209"/>
        <end position="236"/>
    </location>
</feature>
<dbReference type="NCBIfam" id="TIGR00912">
    <property type="entry name" value="2A0309"/>
    <property type="match status" value="1"/>
</dbReference>
<dbReference type="AlphaFoldDB" id="D5WY20"/>
<dbReference type="GO" id="GO:0009847">
    <property type="term" value="P:spore germination"/>
    <property type="evidence" value="ECO:0007669"/>
    <property type="project" value="InterPro"/>
</dbReference>
<dbReference type="PANTHER" id="PTHR34975:SF2">
    <property type="entry name" value="SPORE GERMINATION PROTEIN A2"/>
    <property type="match status" value="1"/>
</dbReference>
<comment type="subcellular location">
    <subcellularLocation>
        <location evidence="1">Membrane</location>
        <topology evidence="1">Multi-pass membrane protein</topology>
    </subcellularLocation>
</comment>
<dbReference type="HOGENOM" id="CLU_047547_1_2_9"/>
<dbReference type="OrthoDB" id="2078716at2"/>
<keyword evidence="10" id="KW-1185">Reference proteome</keyword>
<keyword evidence="3" id="KW-0813">Transport</keyword>
<keyword evidence="5 8" id="KW-0812">Transmembrane</keyword>
<feature type="transmembrane region" description="Helical" evidence="8">
    <location>
        <begin position="180"/>
        <end position="197"/>
    </location>
</feature>
<dbReference type="STRING" id="562970.Btus_1362"/>
<gene>
    <name evidence="9" type="ordered locus">Btus_1362</name>
</gene>
<reference evidence="9 10" key="1">
    <citation type="journal article" date="2011" name="Stand. Genomic Sci.">
        <title>Complete genome sequence of the thermophilic, hydrogen-oxidizing Bacillus tusciae type strain (T2) and reclassification in the new genus, Kyrpidia gen. nov. as Kyrpidia tusciae comb. nov. and emendation of the family Alicyclobacillaceae da Costa and Rainey, 2010.</title>
        <authorList>
            <person name="Klenk H.P."/>
            <person name="Lapidus A."/>
            <person name="Chertkov O."/>
            <person name="Copeland A."/>
            <person name="Del Rio T.G."/>
            <person name="Nolan M."/>
            <person name="Lucas S."/>
            <person name="Chen F."/>
            <person name="Tice H."/>
            <person name="Cheng J.F."/>
            <person name="Han C."/>
            <person name="Bruce D."/>
            <person name="Goodwin L."/>
            <person name="Pitluck S."/>
            <person name="Pati A."/>
            <person name="Ivanova N."/>
            <person name="Mavromatis K."/>
            <person name="Daum C."/>
            <person name="Chen A."/>
            <person name="Palaniappan K."/>
            <person name="Chang Y.J."/>
            <person name="Land M."/>
            <person name="Hauser L."/>
            <person name="Jeffries C.D."/>
            <person name="Detter J.C."/>
            <person name="Rohde M."/>
            <person name="Abt B."/>
            <person name="Pukall R."/>
            <person name="Goker M."/>
            <person name="Bristow J."/>
            <person name="Markowitz V."/>
            <person name="Hugenholtz P."/>
            <person name="Eisen J.A."/>
        </authorList>
    </citation>
    <scope>NUCLEOTIDE SEQUENCE [LARGE SCALE GENOMIC DNA]</scope>
    <source>
        <strain evidence="9 10">DSM 2912</strain>
    </source>
</reference>
<dbReference type="KEGG" id="bts:Btus_1362"/>
<feature type="transmembrane region" description="Helical" evidence="8">
    <location>
        <begin position="39"/>
        <end position="59"/>
    </location>
</feature>
<dbReference type="PANTHER" id="PTHR34975">
    <property type="entry name" value="SPORE GERMINATION PROTEIN A2"/>
    <property type="match status" value="1"/>
</dbReference>
<proteinExistence type="inferred from homology"/>
<feature type="transmembrane region" description="Helical" evidence="8">
    <location>
        <begin position="119"/>
        <end position="136"/>
    </location>
</feature>
<sequence length="367" mass="40491">MSVQLSRPQFLFLCIWLVLGTGILLLPASVGKFALRDGWISAGLASIGGFVVIGVIGLFTRVFPGESLLQGYLAAFGPWLGRLAGLWQLLLVFIVEALVARELEEFIATTILPNTPSTWIAGMILFPACYATYLGLEVVGRMGEIISPIGIIITLGLFLLATPYLDFSYIHPVLADGWDAILRGDVVLWALLAEFTFTLQIRHSTDANWYLRTLGTAVLILAGSGVIAELTVHLVLGLSTQYTFYPILEVVRAIRIGDFLERLDTLYVIGVVATIFLKLSFLHYVLTSGLQEWATLQHQRPLVWSGGIVVWAACLFLWHGREDKLFLIQEVMWGYITVGGVGLVGLAAVVQLIRRWWTTRKSVGNSL</sequence>
<dbReference type="EMBL" id="CP002017">
    <property type="protein sequence ID" value="ADG06079.1"/>
    <property type="molecule type" value="Genomic_DNA"/>
</dbReference>
<accession>D5WY20</accession>
<keyword evidence="4" id="KW-0309">Germination</keyword>
<feature type="transmembrane region" description="Helical" evidence="8">
    <location>
        <begin position="302"/>
        <end position="320"/>
    </location>
</feature>
<evidence type="ECO:0000256" key="7">
    <source>
        <dbReference type="ARBA" id="ARBA00023136"/>
    </source>
</evidence>
<comment type="similarity">
    <text evidence="2">Belongs to the amino acid-polyamine-organocation (APC) superfamily. Spore germination protein (SGP) (TC 2.A.3.9) family.</text>
</comment>
<feature type="transmembrane region" description="Helical" evidence="8">
    <location>
        <begin position="79"/>
        <end position="99"/>
    </location>
</feature>
<feature type="transmembrane region" description="Helical" evidence="8">
    <location>
        <begin position="332"/>
        <end position="353"/>
    </location>
</feature>
<dbReference type="InterPro" id="IPR004761">
    <property type="entry name" value="Spore_GerAB"/>
</dbReference>
<dbReference type="Pfam" id="PF03845">
    <property type="entry name" value="Spore_permease"/>
    <property type="match status" value="1"/>
</dbReference>
<organism evidence="9 10">
    <name type="scientific">Kyrpidia tusciae (strain DSM 2912 / NBRC 15312 / T2)</name>
    <name type="common">Bacillus tusciae</name>
    <dbReference type="NCBI Taxonomy" id="562970"/>
    <lineage>
        <taxon>Bacteria</taxon>
        <taxon>Bacillati</taxon>
        <taxon>Bacillota</taxon>
        <taxon>Bacilli</taxon>
        <taxon>Bacillales</taxon>
        <taxon>Alicyclobacillaceae</taxon>
        <taxon>Kyrpidia</taxon>
    </lineage>
</organism>
<evidence type="ECO:0000256" key="6">
    <source>
        <dbReference type="ARBA" id="ARBA00022989"/>
    </source>
</evidence>
<dbReference type="GO" id="GO:0016020">
    <property type="term" value="C:membrane"/>
    <property type="evidence" value="ECO:0007669"/>
    <property type="project" value="UniProtKB-SubCell"/>
</dbReference>
<feature type="transmembrane region" description="Helical" evidence="8">
    <location>
        <begin position="145"/>
        <end position="165"/>
    </location>
</feature>
<keyword evidence="7 8" id="KW-0472">Membrane</keyword>
<feature type="transmembrane region" description="Helical" evidence="8">
    <location>
        <begin position="266"/>
        <end position="290"/>
    </location>
</feature>
<dbReference type="Proteomes" id="UP000002368">
    <property type="component" value="Chromosome"/>
</dbReference>
<evidence type="ECO:0000256" key="8">
    <source>
        <dbReference type="SAM" id="Phobius"/>
    </source>
</evidence>
<name>D5WY20_KYRT2</name>
<evidence type="ECO:0000256" key="4">
    <source>
        <dbReference type="ARBA" id="ARBA00022544"/>
    </source>
</evidence>
<evidence type="ECO:0000313" key="10">
    <source>
        <dbReference type="Proteomes" id="UP000002368"/>
    </source>
</evidence>
<dbReference type="eggNOG" id="COG1457">
    <property type="taxonomic scope" value="Bacteria"/>
</dbReference>
<feature type="transmembrane region" description="Helical" evidence="8">
    <location>
        <begin position="12"/>
        <end position="33"/>
    </location>
</feature>
<evidence type="ECO:0000256" key="3">
    <source>
        <dbReference type="ARBA" id="ARBA00022448"/>
    </source>
</evidence>
<evidence type="ECO:0000256" key="2">
    <source>
        <dbReference type="ARBA" id="ARBA00007998"/>
    </source>
</evidence>
<evidence type="ECO:0000256" key="5">
    <source>
        <dbReference type="ARBA" id="ARBA00022692"/>
    </source>
</evidence>
<keyword evidence="6 8" id="KW-1133">Transmembrane helix</keyword>